<proteinExistence type="predicted"/>
<dbReference type="AlphaFoldDB" id="A0AA38LKU8"/>
<dbReference type="EMBL" id="JAHRHJ020000002">
    <property type="protein sequence ID" value="KAH9327486.1"/>
    <property type="molecule type" value="Genomic_DNA"/>
</dbReference>
<keyword evidence="2" id="KW-1185">Reference proteome</keyword>
<evidence type="ECO:0000313" key="1">
    <source>
        <dbReference type="EMBL" id="KAH9327486.1"/>
    </source>
</evidence>
<sequence>MIVEVEGNDIGHGGRDDGSYEILGEKLTSTTSVTDDVQNMALEIETLERDEPPITNEIFFGTVW</sequence>
<dbReference type="Proteomes" id="UP000824469">
    <property type="component" value="Unassembled WGS sequence"/>
</dbReference>
<feature type="non-terminal residue" evidence="1">
    <location>
        <position position="64"/>
    </location>
</feature>
<reference evidence="1 2" key="1">
    <citation type="journal article" date="2021" name="Nat. Plants">
        <title>The Taxus genome provides insights into paclitaxel biosynthesis.</title>
        <authorList>
            <person name="Xiong X."/>
            <person name="Gou J."/>
            <person name="Liao Q."/>
            <person name="Li Y."/>
            <person name="Zhou Q."/>
            <person name="Bi G."/>
            <person name="Li C."/>
            <person name="Du R."/>
            <person name="Wang X."/>
            <person name="Sun T."/>
            <person name="Guo L."/>
            <person name="Liang H."/>
            <person name="Lu P."/>
            <person name="Wu Y."/>
            <person name="Zhang Z."/>
            <person name="Ro D.K."/>
            <person name="Shang Y."/>
            <person name="Huang S."/>
            <person name="Yan J."/>
        </authorList>
    </citation>
    <scope>NUCLEOTIDE SEQUENCE [LARGE SCALE GENOMIC DNA]</scope>
    <source>
        <strain evidence="1">Ta-2019</strain>
    </source>
</reference>
<comment type="caution">
    <text evidence="1">The sequence shown here is derived from an EMBL/GenBank/DDBJ whole genome shotgun (WGS) entry which is preliminary data.</text>
</comment>
<name>A0AA38LKU8_TAXCH</name>
<organism evidence="1 2">
    <name type="scientific">Taxus chinensis</name>
    <name type="common">Chinese yew</name>
    <name type="synonym">Taxus wallichiana var. chinensis</name>
    <dbReference type="NCBI Taxonomy" id="29808"/>
    <lineage>
        <taxon>Eukaryota</taxon>
        <taxon>Viridiplantae</taxon>
        <taxon>Streptophyta</taxon>
        <taxon>Embryophyta</taxon>
        <taxon>Tracheophyta</taxon>
        <taxon>Spermatophyta</taxon>
        <taxon>Pinopsida</taxon>
        <taxon>Pinidae</taxon>
        <taxon>Conifers II</taxon>
        <taxon>Cupressales</taxon>
        <taxon>Taxaceae</taxon>
        <taxon>Taxus</taxon>
    </lineage>
</organism>
<protein>
    <submittedName>
        <fullName evidence="1">Uncharacterized protein</fullName>
    </submittedName>
</protein>
<gene>
    <name evidence="1" type="ORF">KI387_007664</name>
</gene>
<accession>A0AA38LKU8</accession>
<evidence type="ECO:0000313" key="2">
    <source>
        <dbReference type="Proteomes" id="UP000824469"/>
    </source>
</evidence>